<evidence type="ECO:0000313" key="2">
    <source>
        <dbReference type="Proteomes" id="UP000014500"/>
    </source>
</evidence>
<proteinExistence type="predicted"/>
<reference evidence="1" key="2">
    <citation type="submission" date="2015-02" db="UniProtKB">
        <authorList>
            <consortium name="EnsemblMetazoa"/>
        </authorList>
    </citation>
    <scope>IDENTIFICATION</scope>
</reference>
<dbReference type="AlphaFoldDB" id="T1JNY5"/>
<dbReference type="EnsemblMetazoa" id="SMAR015564-RA">
    <property type="protein sequence ID" value="SMAR015564-PA"/>
    <property type="gene ID" value="SMAR015564"/>
</dbReference>
<dbReference type="EMBL" id="JH431944">
    <property type="status" value="NOT_ANNOTATED_CDS"/>
    <property type="molecule type" value="Genomic_DNA"/>
</dbReference>
<name>T1JNY5_STRMM</name>
<dbReference type="HOGENOM" id="CLU_1268358_0_0_1"/>
<dbReference type="Proteomes" id="UP000014500">
    <property type="component" value="Unassembled WGS sequence"/>
</dbReference>
<protein>
    <submittedName>
        <fullName evidence="1">Uncharacterized protein</fullName>
    </submittedName>
</protein>
<keyword evidence="2" id="KW-1185">Reference proteome</keyword>
<reference evidence="2" key="1">
    <citation type="submission" date="2011-05" db="EMBL/GenBank/DDBJ databases">
        <authorList>
            <person name="Richards S.R."/>
            <person name="Qu J."/>
            <person name="Jiang H."/>
            <person name="Jhangiani S.N."/>
            <person name="Agravi P."/>
            <person name="Goodspeed R."/>
            <person name="Gross S."/>
            <person name="Mandapat C."/>
            <person name="Jackson L."/>
            <person name="Mathew T."/>
            <person name="Pu L."/>
            <person name="Thornton R."/>
            <person name="Saada N."/>
            <person name="Wilczek-Boney K.B."/>
            <person name="Lee S."/>
            <person name="Kovar C."/>
            <person name="Wu Y."/>
            <person name="Scherer S.E."/>
            <person name="Worley K.C."/>
            <person name="Muzny D.M."/>
            <person name="Gibbs R."/>
        </authorList>
    </citation>
    <scope>NUCLEOTIDE SEQUENCE</scope>
    <source>
        <strain evidence="2">Brora</strain>
    </source>
</reference>
<sequence length="218" mass="25585">MEDWYRILATGTPNERHCCDFTCRINYIYEIKFKYYAPQFFKPLKKQIPENIYKSKHNATTSTNYRKNIFSIRWQNNTSLFIFNYERLMICVMLHLELVGVFFKVFATPTIFGISLTMTGFSKFVKFRYDRIYGEVLTERSEVLTERSEVLTERSEVLTERSEVLTERSEVLTPNKRSDNAVDSAAANCVISPKFSLDSTSCALQHRQIKNDLKNKCL</sequence>
<accession>T1JNY5</accession>
<organism evidence="1 2">
    <name type="scientific">Strigamia maritima</name>
    <name type="common">European centipede</name>
    <name type="synonym">Geophilus maritimus</name>
    <dbReference type="NCBI Taxonomy" id="126957"/>
    <lineage>
        <taxon>Eukaryota</taxon>
        <taxon>Metazoa</taxon>
        <taxon>Ecdysozoa</taxon>
        <taxon>Arthropoda</taxon>
        <taxon>Myriapoda</taxon>
        <taxon>Chilopoda</taxon>
        <taxon>Pleurostigmophora</taxon>
        <taxon>Geophilomorpha</taxon>
        <taxon>Linotaeniidae</taxon>
        <taxon>Strigamia</taxon>
    </lineage>
</organism>
<evidence type="ECO:0000313" key="1">
    <source>
        <dbReference type="EnsemblMetazoa" id="SMAR015564-PA"/>
    </source>
</evidence>